<evidence type="ECO:0000313" key="13">
    <source>
        <dbReference type="Proteomes" id="UP001165085"/>
    </source>
</evidence>
<keyword evidence="5" id="KW-0645">Protease</keyword>
<evidence type="ECO:0000256" key="3">
    <source>
        <dbReference type="ARBA" id="ARBA00012039"/>
    </source>
</evidence>
<evidence type="ECO:0000256" key="4">
    <source>
        <dbReference type="ARBA" id="ARBA00022490"/>
    </source>
</evidence>
<feature type="active site" description="Nucleophile" evidence="11">
    <location>
        <position position="70"/>
    </location>
</feature>
<reference evidence="13" key="1">
    <citation type="journal article" date="2023" name="Commun. Biol.">
        <title>Genome analysis of Parmales, the sister group of diatoms, reveals the evolutionary specialization of diatoms from phago-mixotrophs to photoautotrophs.</title>
        <authorList>
            <person name="Ban H."/>
            <person name="Sato S."/>
            <person name="Yoshikawa S."/>
            <person name="Yamada K."/>
            <person name="Nakamura Y."/>
            <person name="Ichinomiya M."/>
            <person name="Sato N."/>
            <person name="Blanc-Mathieu R."/>
            <person name="Endo H."/>
            <person name="Kuwata A."/>
            <person name="Ogata H."/>
        </authorList>
    </citation>
    <scope>NUCLEOTIDE SEQUENCE [LARGE SCALE GENOMIC DNA]</scope>
    <source>
        <strain evidence="13">NIES 3701</strain>
    </source>
</reference>
<evidence type="ECO:0000256" key="10">
    <source>
        <dbReference type="ARBA" id="ARBA00023242"/>
    </source>
</evidence>
<dbReference type="GO" id="GO:0004298">
    <property type="term" value="F:threonine-type endopeptidase activity"/>
    <property type="evidence" value="ECO:0007669"/>
    <property type="project" value="UniProtKB-KW"/>
</dbReference>
<dbReference type="SUPFAM" id="SSF56235">
    <property type="entry name" value="N-terminal nucleophile aminohydrolases (Ntn hydrolases)"/>
    <property type="match status" value="1"/>
</dbReference>
<gene>
    <name evidence="12" type="ORF">TrST_g9691</name>
</gene>
<comment type="catalytic activity">
    <reaction evidence="1">
        <text>Cleavage of peptide bonds with very broad specificity.</text>
        <dbReference type="EC" id="3.4.25.1"/>
    </reaction>
</comment>
<dbReference type="InterPro" id="IPR023333">
    <property type="entry name" value="Proteasome_suB-type"/>
</dbReference>
<dbReference type="OrthoDB" id="37597at2759"/>
<evidence type="ECO:0000256" key="8">
    <source>
        <dbReference type="ARBA" id="ARBA00022942"/>
    </source>
</evidence>
<dbReference type="EC" id="3.4.25.1" evidence="3"/>
<dbReference type="InterPro" id="IPR001353">
    <property type="entry name" value="Proteasome_sua/b"/>
</dbReference>
<name>A0A9W6ZW17_9STRA</name>
<accession>A0A9W6ZW17</accession>
<dbReference type="GO" id="GO:0005839">
    <property type="term" value="C:proteasome core complex"/>
    <property type="evidence" value="ECO:0007669"/>
    <property type="project" value="InterPro"/>
</dbReference>
<protein>
    <recommendedName>
        <fullName evidence="3">proteasome endopeptidase complex</fullName>
        <ecNumber evidence="3">3.4.25.1</ecNumber>
    </recommendedName>
</protein>
<keyword evidence="7" id="KW-0378">Hydrolase</keyword>
<dbReference type="AlphaFoldDB" id="A0A9W6ZW17"/>
<dbReference type="InterPro" id="IPR029055">
    <property type="entry name" value="Ntn_hydrolases_N"/>
</dbReference>
<dbReference type="InterPro" id="IPR000243">
    <property type="entry name" value="Pept_T1A_subB"/>
</dbReference>
<evidence type="ECO:0000256" key="5">
    <source>
        <dbReference type="ARBA" id="ARBA00022670"/>
    </source>
</evidence>
<evidence type="ECO:0000313" key="12">
    <source>
        <dbReference type="EMBL" id="GMH56935.1"/>
    </source>
</evidence>
<dbReference type="EMBL" id="BRXY01000043">
    <property type="protein sequence ID" value="GMH56935.1"/>
    <property type="molecule type" value="Genomic_DNA"/>
</dbReference>
<evidence type="ECO:0000256" key="7">
    <source>
        <dbReference type="ARBA" id="ARBA00022801"/>
    </source>
</evidence>
<evidence type="ECO:0000256" key="6">
    <source>
        <dbReference type="ARBA" id="ARBA00022698"/>
    </source>
</evidence>
<evidence type="ECO:0000256" key="11">
    <source>
        <dbReference type="PIRSR" id="PIRSR600243-1"/>
    </source>
</evidence>
<dbReference type="Pfam" id="PF00227">
    <property type="entry name" value="Proteasome"/>
    <property type="match status" value="1"/>
</dbReference>
<dbReference type="CDD" id="cd03761">
    <property type="entry name" value="proteasome_beta_type_5"/>
    <property type="match status" value="1"/>
</dbReference>
<comment type="caution">
    <text evidence="12">The sequence shown here is derived from an EMBL/GenBank/DDBJ whole genome shotgun (WGS) entry which is preliminary data.</text>
</comment>
<comment type="subcellular location">
    <subcellularLocation>
        <location evidence="2">Nucleus</location>
    </subcellularLocation>
</comment>
<organism evidence="12 13">
    <name type="scientific">Triparma strigata</name>
    <dbReference type="NCBI Taxonomy" id="1606541"/>
    <lineage>
        <taxon>Eukaryota</taxon>
        <taxon>Sar</taxon>
        <taxon>Stramenopiles</taxon>
        <taxon>Ochrophyta</taxon>
        <taxon>Bolidophyceae</taxon>
        <taxon>Parmales</taxon>
        <taxon>Triparmaceae</taxon>
        <taxon>Triparma</taxon>
    </lineage>
</organism>
<keyword evidence="4" id="KW-0963">Cytoplasm</keyword>
<keyword evidence="9" id="KW-0865">Zymogen</keyword>
<dbReference type="GO" id="GO:0005634">
    <property type="term" value="C:nucleus"/>
    <property type="evidence" value="ECO:0007669"/>
    <property type="project" value="UniProtKB-SubCell"/>
</dbReference>
<dbReference type="FunFam" id="3.60.20.10:FF:000034">
    <property type="entry name" value="Proteasome subunit beta"/>
    <property type="match status" value="1"/>
</dbReference>
<dbReference type="PANTHER" id="PTHR32194">
    <property type="entry name" value="METALLOPROTEASE TLDD"/>
    <property type="match status" value="1"/>
</dbReference>
<evidence type="ECO:0000256" key="9">
    <source>
        <dbReference type="ARBA" id="ARBA00023145"/>
    </source>
</evidence>
<dbReference type="Proteomes" id="UP001165085">
    <property type="component" value="Unassembled WGS sequence"/>
</dbReference>
<proteinExistence type="predicted"/>
<keyword evidence="13" id="KW-1185">Reference proteome</keyword>
<dbReference type="GO" id="GO:0005737">
    <property type="term" value="C:cytoplasm"/>
    <property type="evidence" value="ECO:0007669"/>
    <property type="project" value="TreeGrafter"/>
</dbReference>
<dbReference type="PRINTS" id="PR00141">
    <property type="entry name" value="PROTEASOME"/>
</dbReference>
<keyword evidence="10" id="KW-0539">Nucleus</keyword>
<dbReference type="GO" id="GO:0051603">
    <property type="term" value="P:proteolysis involved in protein catabolic process"/>
    <property type="evidence" value="ECO:0007669"/>
    <property type="project" value="InterPro"/>
</dbReference>
<evidence type="ECO:0000256" key="1">
    <source>
        <dbReference type="ARBA" id="ARBA00001198"/>
    </source>
</evidence>
<dbReference type="Gene3D" id="3.60.20.10">
    <property type="entry name" value="Glutamine Phosphoribosylpyrophosphate, subunit 1, domain 1"/>
    <property type="match status" value="1"/>
</dbReference>
<keyword evidence="6" id="KW-0888">Threonine protease</keyword>
<sequence length="277" mass="30565">MANFIGVAPTIPSSLLDSHITPRPDFTTCTDPSNFLIPNVTDPAFYCRSNFASASGDKDAQQVVKFAKGTTTLAFKFNEGIIVSVDSRSTMGAYIASQTVKKIIEINPFLLGTMAGGAADCSFWERNLGMQCRLYELRNKKRISVASASKLLANTMNSYRGYGLSMGTMVTGWDETGPQLYYVDNDATRLHDNLFSVGSGSTYAYGVLDTYYRPDLTIPEAIDLGKRAIYHATHRDAYSGGINNLYHVQADGWKKIHAIDVNELHYEFADEKNEMVA</sequence>
<keyword evidence="8" id="KW-0647">Proteasome</keyword>
<evidence type="ECO:0000256" key="2">
    <source>
        <dbReference type="ARBA" id="ARBA00004123"/>
    </source>
</evidence>
<dbReference type="PROSITE" id="PS51476">
    <property type="entry name" value="PROTEASOME_BETA_2"/>
    <property type="match status" value="1"/>
</dbReference>
<dbReference type="PANTHER" id="PTHR32194:SF3">
    <property type="entry name" value="PROTEASOME SUBUNIT BETA"/>
    <property type="match status" value="1"/>
</dbReference>